<dbReference type="KEGG" id="ehx:EMIHUDRAFT_250748"/>
<dbReference type="GO" id="GO:0005737">
    <property type="term" value="C:cytoplasm"/>
    <property type="evidence" value="ECO:0007669"/>
    <property type="project" value="TreeGrafter"/>
</dbReference>
<dbReference type="GO" id="GO:0046872">
    <property type="term" value="F:metal ion binding"/>
    <property type="evidence" value="ECO:0007669"/>
    <property type="project" value="UniProtKB-KW"/>
</dbReference>
<evidence type="ECO:0000313" key="4">
    <source>
        <dbReference type="EnsemblProtists" id="EOD03983"/>
    </source>
</evidence>
<dbReference type="InterPro" id="IPR000917">
    <property type="entry name" value="Sulfatase_N"/>
</dbReference>
<accession>A0A0D3HY98</accession>
<dbReference type="Proteomes" id="UP000013827">
    <property type="component" value="Unassembled WGS sequence"/>
</dbReference>
<dbReference type="EnsemblProtists" id="EOD03983">
    <property type="protein sequence ID" value="EOD03983"/>
    <property type="gene ID" value="EMIHUDRAFT_250748"/>
</dbReference>
<protein>
    <recommendedName>
        <fullName evidence="3">Sulfatase N-terminal domain-containing protein</fullName>
    </recommendedName>
</protein>
<proteinExistence type="predicted"/>
<evidence type="ECO:0000256" key="2">
    <source>
        <dbReference type="ARBA" id="ARBA00022801"/>
    </source>
</evidence>
<dbReference type="GeneID" id="17250133"/>
<reference evidence="4" key="2">
    <citation type="submission" date="2024-10" db="UniProtKB">
        <authorList>
            <consortium name="EnsemblProtists"/>
        </authorList>
    </citation>
    <scope>IDENTIFICATION</scope>
</reference>
<dbReference type="STRING" id="2903.R1B377"/>
<dbReference type="PaxDb" id="2903-EOD03983"/>
<evidence type="ECO:0000259" key="3">
    <source>
        <dbReference type="Pfam" id="PF00884"/>
    </source>
</evidence>
<dbReference type="PANTHER" id="PTHR45953:SF1">
    <property type="entry name" value="IDURONATE 2-SULFATASE"/>
    <property type="match status" value="1"/>
</dbReference>
<dbReference type="eggNOG" id="KOG3731">
    <property type="taxonomic scope" value="Eukaryota"/>
</dbReference>
<keyword evidence="1" id="KW-0479">Metal-binding</keyword>
<dbReference type="AlphaFoldDB" id="A0A0D3HY98"/>
<dbReference type="InterPro" id="IPR017850">
    <property type="entry name" value="Alkaline_phosphatase_core_sf"/>
</dbReference>
<dbReference type="Gene3D" id="3.40.720.10">
    <property type="entry name" value="Alkaline Phosphatase, subunit A"/>
    <property type="match status" value="1"/>
</dbReference>
<reference evidence="5" key="1">
    <citation type="journal article" date="2013" name="Nature">
        <title>Pan genome of the phytoplankton Emiliania underpins its global distribution.</title>
        <authorList>
            <person name="Read B.A."/>
            <person name="Kegel J."/>
            <person name="Klute M.J."/>
            <person name="Kuo A."/>
            <person name="Lefebvre S.C."/>
            <person name="Maumus F."/>
            <person name="Mayer C."/>
            <person name="Miller J."/>
            <person name="Monier A."/>
            <person name="Salamov A."/>
            <person name="Young J."/>
            <person name="Aguilar M."/>
            <person name="Claverie J.M."/>
            <person name="Frickenhaus S."/>
            <person name="Gonzalez K."/>
            <person name="Herman E.K."/>
            <person name="Lin Y.C."/>
            <person name="Napier J."/>
            <person name="Ogata H."/>
            <person name="Sarno A.F."/>
            <person name="Shmutz J."/>
            <person name="Schroeder D."/>
            <person name="de Vargas C."/>
            <person name="Verret F."/>
            <person name="von Dassow P."/>
            <person name="Valentin K."/>
            <person name="Van de Peer Y."/>
            <person name="Wheeler G."/>
            <person name="Dacks J.B."/>
            <person name="Delwiche C.F."/>
            <person name="Dyhrman S.T."/>
            <person name="Glockner G."/>
            <person name="John U."/>
            <person name="Richards T."/>
            <person name="Worden A.Z."/>
            <person name="Zhang X."/>
            <person name="Grigoriev I.V."/>
            <person name="Allen A.E."/>
            <person name="Bidle K."/>
            <person name="Borodovsky M."/>
            <person name="Bowler C."/>
            <person name="Brownlee C."/>
            <person name="Cock J.M."/>
            <person name="Elias M."/>
            <person name="Gladyshev V.N."/>
            <person name="Groth M."/>
            <person name="Guda C."/>
            <person name="Hadaegh A."/>
            <person name="Iglesias-Rodriguez M.D."/>
            <person name="Jenkins J."/>
            <person name="Jones B.M."/>
            <person name="Lawson T."/>
            <person name="Leese F."/>
            <person name="Lindquist E."/>
            <person name="Lobanov A."/>
            <person name="Lomsadze A."/>
            <person name="Malik S.B."/>
            <person name="Marsh M.E."/>
            <person name="Mackinder L."/>
            <person name="Mock T."/>
            <person name="Mueller-Roeber B."/>
            <person name="Pagarete A."/>
            <person name="Parker M."/>
            <person name="Probert I."/>
            <person name="Quesneville H."/>
            <person name="Raines C."/>
            <person name="Rensing S.A."/>
            <person name="Riano-Pachon D.M."/>
            <person name="Richier S."/>
            <person name="Rokitta S."/>
            <person name="Shiraiwa Y."/>
            <person name="Soanes D.M."/>
            <person name="van der Giezen M."/>
            <person name="Wahlund T.M."/>
            <person name="Williams B."/>
            <person name="Wilson W."/>
            <person name="Wolfe G."/>
            <person name="Wurch L.L."/>
        </authorList>
    </citation>
    <scope>NUCLEOTIDE SEQUENCE</scope>
</reference>
<evidence type="ECO:0000313" key="5">
    <source>
        <dbReference type="Proteomes" id="UP000013827"/>
    </source>
</evidence>
<dbReference type="PANTHER" id="PTHR45953">
    <property type="entry name" value="IDURONATE 2-SULFATASE"/>
    <property type="match status" value="1"/>
</dbReference>
<keyword evidence="2" id="KW-0378">Hydrolase</keyword>
<organism evidence="4 5">
    <name type="scientific">Emiliania huxleyi (strain CCMP1516)</name>
    <dbReference type="NCBI Taxonomy" id="280463"/>
    <lineage>
        <taxon>Eukaryota</taxon>
        <taxon>Haptista</taxon>
        <taxon>Haptophyta</taxon>
        <taxon>Prymnesiophyceae</taxon>
        <taxon>Isochrysidales</taxon>
        <taxon>Noelaerhabdaceae</taxon>
        <taxon>Emiliania</taxon>
    </lineage>
</organism>
<sequence>MLSICCLPADAAGEPGGPLYYKEVLTRFYLEIFYPHETRNANVTGPSGIRGILWVVQSIDLWLNETGFEVHGSEETRGYFPVPVAGLIPTWLKRDMLHGYLACVSWVDHLIGRIVDEADSLGITNHTATVLWSDHGFHLGGEGDHGMWGKRSPLENSLRVPLIFVPPGGSGSAVKRVDAPVELLDIFPTLCEMSDLPIPSRVQGRSLVPLIASTASATGGEGAITMLETFRHCHGTCPYYSGERAWGYSYRTSRYRLTRWVSPGFESARRVQGSVDLFDLEADPGETKNLATSNNALVAELSAKLLAKCQECPALHRAQDLEFLETEHGAAELYRETVCGVFAA</sequence>
<dbReference type="Pfam" id="PF00884">
    <property type="entry name" value="Sulfatase"/>
    <property type="match status" value="1"/>
</dbReference>
<dbReference type="RefSeq" id="XP_005756412.1">
    <property type="nucleotide sequence ID" value="XM_005756355.1"/>
</dbReference>
<evidence type="ECO:0000256" key="1">
    <source>
        <dbReference type="ARBA" id="ARBA00022723"/>
    </source>
</evidence>
<feature type="domain" description="Sulfatase N-terminal" evidence="3">
    <location>
        <begin position="77"/>
        <end position="192"/>
    </location>
</feature>
<dbReference type="GO" id="GO:0008484">
    <property type="term" value="F:sulfuric ester hydrolase activity"/>
    <property type="evidence" value="ECO:0007669"/>
    <property type="project" value="TreeGrafter"/>
</dbReference>
<dbReference type="HOGENOM" id="CLU_807607_0_0_1"/>
<keyword evidence="5" id="KW-1185">Reference proteome</keyword>
<name>A0A0D3HY98_EMIH1</name>
<dbReference type="SUPFAM" id="SSF53649">
    <property type="entry name" value="Alkaline phosphatase-like"/>
    <property type="match status" value="1"/>
</dbReference>